<dbReference type="PANTHER" id="PTHR11439:SF495">
    <property type="entry name" value="REVERSE TRANSCRIPTASE, RNA-DEPENDENT DNA POLYMERASE-RELATED"/>
    <property type="match status" value="1"/>
</dbReference>
<keyword evidence="1" id="KW-0479">Metal-binding</keyword>
<dbReference type="InterPro" id="IPR043502">
    <property type="entry name" value="DNA/RNA_pol_sf"/>
</dbReference>
<dbReference type="GO" id="GO:0003676">
    <property type="term" value="F:nucleic acid binding"/>
    <property type="evidence" value="ECO:0007669"/>
    <property type="project" value="InterPro"/>
</dbReference>
<dbReference type="PROSITE" id="PS50158">
    <property type="entry name" value="ZF_CCHC"/>
    <property type="match status" value="1"/>
</dbReference>
<accession>A0A6L2MWU3</accession>
<dbReference type="SUPFAM" id="SSF57756">
    <property type="entry name" value="Retrovirus zinc finger-like domains"/>
    <property type="match status" value="1"/>
</dbReference>
<dbReference type="InterPro" id="IPR025724">
    <property type="entry name" value="GAG-pre-integrase_dom"/>
</dbReference>
<keyword evidence="1" id="KW-0862">Zinc</keyword>
<dbReference type="Pfam" id="PF25597">
    <property type="entry name" value="SH3_retrovirus"/>
    <property type="match status" value="1"/>
</dbReference>
<evidence type="ECO:0000256" key="1">
    <source>
        <dbReference type="PROSITE-ProRule" id="PRU00047"/>
    </source>
</evidence>
<dbReference type="InterPro" id="IPR057670">
    <property type="entry name" value="SH3_retrovirus"/>
</dbReference>
<dbReference type="AlphaFoldDB" id="A0A6L2MWU3"/>
<dbReference type="InterPro" id="IPR013103">
    <property type="entry name" value="RVT_2"/>
</dbReference>
<evidence type="ECO:0000256" key="2">
    <source>
        <dbReference type="SAM" id="Coils"/>
    </source>
</evidence>
<reference evidence="5" key="1">
    <citation type="journal article" date="2019" name="Sci. Rep.">
        <title>Draft genome of Tanacetum cinerariifolium, the natural source of mosquito coil.</title>
        <authorList>
            <person name="Yamashiro T."/>
            <person name="Shiraishi A."/>
            <person name="Satake H."/>
            <person name="Nakayama K."/>
        </authorList>
    </citation>
    <scope>NUCLEOTIDE SEQUENCE</scope>
</reference>
<evidence type="ECO:0000259" key="4">
    <source>
        <dbReference type="PROSITE" id="PS50158"/>
    </source>
</evidence>
<dbReference type="EMBL" id="BKCJ010007436">
    <property type="protein sequence ID" value="GEU77252.1"/>
    <property type="molecule type" value="Genomic_DNA"/>
</dbReference>
<evidence type="ECO:0000256" key="3">
    <source>
        <dbReference type="SAM" id="MobiDB-lite"/>
    </source>
</evidence>
<dbReference type="GO" id="GO:0008270">
    <property type="term" value="F:zinc ion binding"/>
    <property type="evidence" value="ECO:0007669"/>
    <property type="project" value="UniProtKB-KW"/>
</dbReference>
<sequence length="1157" mass="131475">MDLESDQNNVVAKLPLLKQGDYEMWKLRIEQYFQVQDYALWDVIENGNYFNPVPRITANADGTSTSTISGPVITEEKEQKKNDVKARSMLLMDLPNEHLLTFSQYKDAKTLFEAIQARFDGNDDTKKTQKTLLKQMYENFNAPSTESLDSIFNRLTPVSTVSSPNNTANLSDEYVYTFLENQPNGSQLRTCKKININGSDTTGYDKTKVECFNCHKMGYFARECRSPKSQESFDWSYVADNEVLTNMALMAFSGSELNKSEFDLANYKRGLASIEEQLVFYKKNEVMFCDQIVVLKRDASFRESNIIALNLQLEKLKKEKESNKIKIDNFENASKSLDKLIGSQVTDNSKTGLGFTSYNVVAPLPAGLFTPPTIYLSSSGFKEFKQLEFESYGPKASKSVCVETLNVIKEVFDAIIIEDWVSDYDEDESEEVVGKSVTSIVGKQRTNAVKSSACWVWRPKIKVQDHVSKIVDHTFVKDLTMLIQKADSRNKSFLSDYQEYNGGFVAFACSSKEGKITSKCKIRIGKLDFEDEYFVKELKINLISVSQMCDKKNSVLLTETECLILSPDFKLPDENQVLLKVLKKNNMYSFDLKNVVPSNGLTCLFVKATNDESNLCHRRLGHINFKTMNKLVKRNLVRGLPLKIFENDHTCVACQKGKQHKASYKSKLVNSISQPLQILHMDLFGPTFIKSIMGKMYCLVVTDDYSRKFDGKDDEGFLVGYSINSKAFRVYNSITKKVEENLHVNFLENKPNVAGSGPEWLFDIDSLTNSMNYQPVSAGNRTYGIAGSKIHSNARQEGKEKVSDQEYILLPVLNTSSDVPSSNEEVVSSPKDDAGIKSTVKPTCVEGGKIDDLECLDQQIKSTDDFENTNSFNTASLTINTASDKDGTFQRTYYLPHGKRATGTKWVYRNKRDQKRIVVRNKARLVARCHRQEEGINYDEVFAPIARIEAIRLFLANASFMDFTVYQMYVKSAFLYYTIKEEVYVSQPPGFVDPEFLDGVYKVEKALYGLHQAPRAWYETLSNYLLKNGFRRGTIDKTLFIKKIKDDILLVQVYVDDIIFGSTKSHTVKRIFRYLKGHPTLGLWYPKDLALELIAYSDSDYAGASLDRKSTIGGCQFLVSRLIFWQCKKQTIMANSTTKAEYIAASNCCRQVLWLQN</sequence>
<dbReference type="Pfam" id="PF13976">
    <property type="entry name" value="gag_pre-integrs"/>
    <property type="match status" value="1"/>
</dbReference>
<dbReference type="Pfam" id="PF07727">
    <property type="entry name" value="RVT_2"/>
    <property type="match status" value="1"/>
</dbReference>
<organism evidence="5">
    <name type="scientific">Tanacetum cinerariifolium</name>
    <name type="common">Dalmatian daisy</name>
    <name type="synonym">Chrysanthemum cinerariifolium</name>
    <dbReference type="NCBI Taxonomy" id="118510"/>
    <lineage>
        <taxon>Eukaryota</taxon>
        <taxon>Viridiplantae</taxon>
        <taxon>Streptophyta</taxon>
        <taxon>Embryophyta</taxon>
        <taxon>Tracheophyta</taxon>
        <taxon>Spermatophyta</taxon>
        <taxon>Magnoliopsida</taxon>
        <taxon>eudicotyledons</taxon>
        <taxon>Gunneridae</taxon>
        <taxon>Pentapetalae</taxon>
        <taxon>asterids</taxon>
        <taxon>campanulids</taxon>
        <taxon>Asterales</taxon>
        <taxon>Asteraceae</taxon>
        <taxon>Asteroideae</taxon>
        <taxon>Anthemideae</taxon>
        <taxon>Anthemidinae</taxon>
        <taxon>Tanacetum</taxon>
    </lineage>
</organism>
<keyword evidence="1" id="KW-0863">Zinc-finger</keyword>
<comment type="caution">
    <text evidence="5">The sequence shown here is derived from an EMBL/GenBank/DDBJ whole genome shotgun (WGS) entry which is preliminary data.</text>
</comment>
<dbReference type="InterPro" id="IPR036875">
    <property type="entry name" value="Znf_CCHC_sf"/>
</dbReference>
<dbReference type="PANTHER" id="PTHR11439">
    <property type="entry name" value="GAG-POL-RELATED RETROTRANSPOSON"/>
    <property type="match status" value="1"/>
</dbReference>
<evidence type="ECO:0000313" key="5">
    <source>
        <dbReference type="EMBL" id="GEU77252.1"/>
    </source>
</evidence>
<dbReference type="InterPro" id="IPR001878">
    <property type="entry name" value="Znf_CCHC"/>
</dbReference>
<protein>
    <submittedName>
        <fullName evidence="5">Retrovirus-related Pol polyprotein from transposon TNT 1-94</fullName>
    </submittedName>
</protein>
<gene>
    <name evidence="5" type="ORF">Tci_049230</name>
</gene>
<feature type="region of interest" description="Disordered" evidence="3">
    <location>
        <begin position="819"/>
        <end position="839"/>
    </location>
</feature>
<feature type="coiled-coil region" evidence="2">
    <location>
        <begin position="264"/>
        <end position="333"/>
    </location>
</feature>
<dbReference type="SUPFAM" id="SSF56672">
    <property type="entry name" value="DNA/RNA polymerases"/>
    <property type="match status" value="1"/>
</dbReference>
<proteinExistence type="predicted"/>
<keyword evidence="2" id="KW-0175">Coiled coil</keyword>
<feature type="domain" description="CCHC-type" evidence="4">
    <location>
        <begin position="211"/>
        <end position="226"/>
    </location>
</feature>
<dbReference type="CDD" id="cd09272">
    <property type="entry name" value="RNase_HI_RT_Ty1"/>
    <property type="match status" value="1"/>
</dbReference>
<name>A0A6L2MWU3_TANCI</name>
<feature type="compositionally biased region" description="Low complexity" evidence="3">
    <location>
        <begin position="819"/>
        <end position="829"/>
    </location>
</feature>